<feature type="compositionally biased region" description="Polar residues" evidence="2">
    <location>
        <begin position="290"/>
        <end position="299"/>
    </location>
</feature>
<protein>
    <submittedName>
        <fullName evidence="3">Uncharacterized protein</fullName>
    </submittedName>
</protein>
<reference evidence="3 4" key="1">
    <citation type="journal article" date="2018" name="Nat. Biotechnol.">
        <title>A standardized bacterial taxonomy based on genome phylogeny substantially revises the tree of life.</title>
        <authorList>
            <person name="Parks D.H."/>
            <person name="Chuvochina M."/>
            <person name="Waite D.W."/>
            <person name="Rinke C."/>
            <person name="Skarshewski A."/>
            <person name="Chaumeil P.A."/>
            <person name="Hugenholtz P."/>
        </authorList>
    </citation>
    <scope>NUCLEOTIDE SEQUENCE [LARGE SCALE GENOMIC DNA]</scope>
    <source>
        <strain evidence="3">UBA8557</strain>
    </source>
</reference>
<evidence type="ECO:0000313" key="4">
    <source>
        <dbReference type="Proteomes" id="UP000259173"/>
    </source>
</evidence>
<evidence type="ECO:0000313" key="3">
    <source>
        <dbReference type="EMBL" id="HAE95398.1"/>
    </source>
</evidence>
<dbReference type="EMBL" id="DMBR01000381">
    <property type="protein sequence ID" value="HAE95398.1"/>
    <property type="molecule type" value="Genomic_DNA"/>
</dbReference>
<feature type="compositionally biased region" description="Polar residues" evidence="2">
    <location>
        <begin position="314"/>
        <end position="323"/>
    </location>
</feature>
<feature type="compositionally biased region" description="Low complexity" evidence="2">
    <location>
        <begin position="300"/>
        <end position="313"/>
    </location>
</feature>
<dbReference type="Proteomes" id="UP000259173">
    <property type="component" value="Unassembled WGS sequence"/>
</dbReference>
<accession>A0A3B9L394</accession>
<evidence type="ECO:0000256" key="1">
    <source>
        <dbReference type="SAM" id="Coils"/>
    </source>
</evidence>
<organism evidence="3 4">
    <name type="scientific">Hyphomonas atlantica</name>
    <dbReference type="NCBI Taxonomy" id="1280948"/>
    <lineage>
        <taxon>Bacteria</taxon>
        <taxon>Pseudomonadati</taxon>
        <taxon>Pseudomonadota</taxon>
        <taxon>Alphaproteobacteria</taxon>
        <taxon>Hyphomonadales</taxon>
        <taxon>Hyphomonadaceae</taxon>
        <taxon>Hyphomonas</taxon>
    </lineage>
</organism>
<keyword evidence="1" id="KW-0175">Coiled coil</keyword>
<gene>
    <name evidence="3" type="ORF">DCG65_12620</name>
</gene>
<dbReference type="AlphaFoldDB" id="A0A3B9L394"/>
<sequence length="442" mass="48357">MALGEEVNTISGDGQGLRRTEMRAFKNAMHACPEASVLVTASPAPWPILSALMLEDAQCRSLVFYESASTAIGRKIEGGSSAFAAATEWLEEAQGLVAFQQAVGRSAALMECGKVISSPRAMLRYCSDQYLFDHVDLTARPNALVGPSQLYTIIADAIIQRDDNVREMMERLKANEVKLPSAEAVVFDELDDLASSYRKLLADQRELSRAKLEAESLRKSVALAEEAVQALRLKLADTENDGALSNTILDPMASEQDELSFLRAENARLRHVLSSVQGVAEQSVLRAAQRSESQNTSNPENETAESASEENGTGSAVGNSGSTKPEAPPRGALPPSLLKRAVSRLKFQRWRRIRREAAIIAASQLFDADWYLQNNEDLQRQGVHPARHYAQFGGQEGRAAGPGFSSRLYLEAYPDVAREGINPLLHYIMVGKAEGREIRRAD</sequence>
<feature type="region of interest" description="Disordered" evidence="2">
    <location>
        <begin position="286"/>
        <end position="335"/>
    </location>
</feature>
<comment type="caution">
    <text evidence="3">The sequence shown here is derived from an EMBL/GenBank/DDBJ whole genome shotgun (WGS) entry which is preliminary data.</text>
</comment>
<evidence type="ECO:0000256" key="2">
    <source>
        <dbReference type="SAM" id="MobiDB-lite"/>
    </source>
</evidence>
<proteinExistence type="predicted"/>
<feature type="coiled-coil region" evidence="1">
    <location>
        <begin position="207"/>
        <end position="272"/>
    </location>
</feature>
<name>A0A3B9L394_9PROT</name>